<dbReference type="Proteomes" id="UP000292209">
    <property type="component" value="Unassembled WGS sequence"/>
</dbReference>
<keyword evidence="2" id="KW-1185">Reference proteome</keyword>
<accession>A0A4Q7PG69</accession>
<evidence type="ECO:0000313" key="1">
    <source>
        <dbReference type="EMBL" id="RZS98720.1"/>
    </source>
</evidence>
<dbReference type="AlphaFoldDB" id="A0A4Q7PG69"/>
<gene>
    <name evidence="1" type="ORF">BC751_4386</name>
</gene>
<comment type="caution">
    <text evidence="1">The sequence shown here is derived from an EMBL/GenBank/DDBJ whole genome shotgun (WGS) entry which is preliminary data.</text>
</comment>
<protein>
    <submittedName>
        <fullName evidence="1">Uncharacterized protein</fullName>
    </submittedName>
</protein>
<organism evidence="1 2">
    <name type="scientific">Cecembia calidifontis</name>
    <dbReference type="NCBI Taxonomy" id="1187080"/>
    <lineage>
        <taxon>Bacteria</taxon>
        <taxon>Pseudomonadati</taxon>
        <taxon>Bacteroidota</taxon>
        <taxon>Cytophagia</taxon>
        <taxon>Cytophagales</taxon>
        <taxon>Cyclobacteriaceae</taxon>
        <taxon>Cecembia</taxon>
    </lineage>
</organism>
<reference evidence="1 2" key="1">
    <citation type="submission" date="2019-02" db="EMBL/GenBank/DDBJ databases">
        <title>Genomic Encyclopedia of Archaeal and Bacterial Type Strains, Phase II (KMG-II): from individual species to whole genera.</title>
        <authorList>
            <person name="Goeker M."/>
        </authorList>
    </citation>
    <scope>NUCLEOTIDE SEQUENCE [LARGE SCALE GENOMIC DNA]</scope>
    <source>
        <strain evidence="1 2">DSM 21411</strain>
    </source>
</reference>
<evidence type="ECO:0000313" key="2">
    <source>
        <dbReference type="Proteomes" id="UP000292209"/>
    </source>
</evidence>
<dbReference type="EMBL" id="SGXG01000001">
    <property type="protein sequence ID" value="RZS98720.1"/>
    <property type="molecule type" value="Genomic_DNA"/>
</dbReference>
<sequence>MNTIFFPCKRYQGSSSIFFAEKAMGFSENRVLV</sequence>
<proteinExistence type="predicted"/>
<name>A0A4Q7PG69_9BACT</name>